<dbReference type="Gene3D" id="3.30.1150.10">
    <property type="match status" value="1"/>
</dbReference>
<feature type="region of interest" description="Disordered" evidence="11">
    <location>
        <begin position="59"/>
        <end position="129"/>
    </location>
</feature>
<dbReference type="InterPro" id="IPR037682">
    <property type="entry name" value="TonB_C"/>
</dbReference>
<comment type="subcellular location">
    <subcellularLocation>
        <location evidence="1 10">Cell inner membrane</location>
        <topology evidence="1 10">Single-pass membrane protein</topology>
        <orientation evidence="1 10">Periplasmic side</orientation>
    </subcellularLocation>
</comment>
<keyword evidence="4 10" id="KW-1003">Cell membrane</keyword>
<proteinExistence type="inferred from homology"/>
<dbReference type="PROSITE" id="PS52015">
    <property type="entry name" value="TONB_CTD"/>
    <property type="match status" value="1"/>
</dbReference>
<evidence type="ECO:0000256" key="2">
    <source>
        <dbReference type="ARBA" id="ARBA00006555"/>
    </source>
</evidence>
<evidence type="ECO:0000256" key="3">
    <source>
        <dbReference type="ARBA" id="ARBA00022448"/>
    </source>
</evidence>
<evidence type="ECO:0000256" key="4">
    <source>
        <dbReference type="ARBA" id="ARBA00022475"/>
    </source>
</evidence>
<dbReference type="STRING" id="1908260.BKK50_03610"/>
<dbReference type="GO" id="GO:0015031">
    <property type="term" value="P:protein transport"/>
    <property type="evidence" value="ECO:0007669"/>
    <property type="project" value="UniProtKB-UniRule"/>
</dbReference>
<evidence type="ECO:0000256" key="5">
    <source>
        <dbReference type="ARBA" id="ARBA00022519"/>
    </source>
</evidence>
<dbReference type="GO" id="GO:0098797">
    <property type="term" value="C:plasma membrane protein complex"/>
    <property type="evidence" value="ECO:0007669"/>
    <property type="project" value="TreeGrafter"/>
</dbReference>
<dbReference type="GO" id="GO:0015891">
    <property type="term" value="P:siderophore transport"/>
    <property type="evidence" value="ECO:0007669"/>
    <property type="project" value="InterPro"/>
</dbReference>
<dbReference type="InterPro" id="IPR006260">
    <property type="entry name" value="TonB/TolA_C"/>
</dbReference>
<dbReference type="GO" id="GO:0031992">
    <property type="term" value="F:energy transducer activity"/>
    <property type="evidence" value="ECO:0007669"/>
    <property type="project" value="InterPro"/>
</dbReference>
<comment type="caution">
    <text evidence="13">The sequence shown here is derived from an EMBL/GenBank/DDBJ whole genome shotgun (WGS) entry which is preliminary data.</text>
</comment>
<gene>
    <name evidence="13" type="ORF">BKK50_03610</name>
</gene>
<dbReference type="NCBIfam" id="TIGR01352">
    <property type="entry name" value="tonB_Cterm"/>
    <property type="match status" value="1"/>
</dbReference>
<keyword evidence="7 10" id="KW-0653">Protein transport</keyword>
<reference evidence="13 14" key="1">
    <citation type="submission" date="2016-10" db="EMBL/GenBank/DDBJ databases">
        <title>Rodentibacter gen. nov. and new species.</title>
        <authorList>
            <person name="Christensen H."/>
        </authorList>
    </citation>
    <scope>NUCLEOTIDE SEQUENCE [LARGE SCALE GENOMIC DNA]</scope>
    <source>
        <strain evidence="13 14">CCUG17206</strain>
    </source>
</reference>
<dbReference type="InterPro" id="IPR051045">
    <property type="entry name" value="TonB-dependent_transducer"/>
</dbReference>
<comment type="similarity">
    <text evidence="2 10">Belongs to the TonB family.</text>
</comment>
<dbReference type="RefSeq" id="WP_077415418.1">
    <property type="nucleotide sequence ID" value="NZ_MLHI01000038.1"/>
</dbReference>
<dbReference type="GO" id="GO:0055085">
    <property type="term" value="P:transmembrane transport"/>
    <property type="evidence" value="ECO:0007669"/>
    <property type="project" value="InterPro"/>
</dbReference>
<keyword evidence="9" id="KW-0472">Membrane</keyword>
<keyword evidence="3 10" id="KW-0813">Transport</keyword>
<keyword evidence="10" id="KW-0735">Signal-anchor</keyword>
<keyword evidence="5 10" id="KW-0997">Cell inner membrane</keyword>
<keyword evidence="8" id="KW-1133">Transmembrane helix</keyword>
<dbReference type="Pfam" id="PF03544">
    <property type="entry name" value="TonB_C"/>
    <property type="match status" value="1"/>
</dbReference>
<evidence type="ECO:0000256" key="6">
    <source>
        <dbReference type="ARBA" id="ARBA00022692"/>
    </source>
</evidence>
<accession>A0A1V3IPL6</accession>
<dbReference type="OrthoDB" id="9115347at2"/>
<evidence type="ECO:0000256" key="8">
    <source>
        <dbReference type="ARBA" id="ARBA00022989"/>
    </source>
</evidence>
<keyword evidence="6" id="KW-0812">Transmembrane</keyword>
<evidence type="ECO:0000259" key="12">
    <source>
        <dbReference type="PROSITE" id="PS52015"/>
    </source>
</evidence>
<feature type="compositionally biased region" description="Basic and acidic residues" evidence="11">
    <location>
        <begin position="65"/>
        <end position="120"/>
    </location>
</feature>
<protein>
    <recommendedName>
        <fullName evidence="10">Protein TonB</fullName>
    </recommendedName>
</protein>
<keyword evidence="14" id="KW-1185">Reference proteome</keyword>
<organism evidence="13 14">
    <name type="scientific">Rodentibacter rarus</name>
    <dbReference type="NCBI Taxonomy" id="1908260"/>
    <lineage>
        <taxon>Bacteria</taxon>
        <taxon>Pseudomonadati</taxon>
        <taxon>Pseudomonadota</taxon>
        <taxon>Gammaproteobacteria</taxon>
        <taxon>Pasteurellales</taxon>
        <taxon>Pasteurellaceae</taxon>
        <taxon>Rodentibacter</taxon>
    </lineage>
</organism>
<evidence type="ECO:0000256" key="9">
    <source>
        <dbReference type="ARBA" id="ARBA00023136"/>
    </source>
</evidence>
<sequence length="259" mass="28585">MQQAKRLSFGLLISLFIHGVAVSALLWNWQENSDSANNHAGELATRISMEMIQGMRIEEPSSELEPQKTEPEPLKEEVVSDPTKKPEPEKKKILEKKPEKPKDNPKPRKEKPRKEVKPTEKTQALPKNLSVGERNINSAFSVNSKAISINAVNTQANMVGSGTNSNEIAAYKAALYREIERRKRYPTRAKMMRKQGVVHISFNIGNDGVLSGESVIKSSGDESLDNAALKAVQSAKPVGPKPSGFASKTSVPIRFSLQE</sequence>
<dbReference type="PANTHER" id="PTHR33446:SF2">
    <property type="entry name" value="PROTEIN TONB"/>
    <property type="match status" value="1"/>
</dbReference>
<dbReference type="PRINTS" id="PR01374">
    <property type="entry name" value="TONBPROTEIN"/>
</dbReference>
<dbReference type="InterPro" id="IPR003538">
    <property type="entry name" value="TonB"/>
</dbReference>
<dbReference type="SUPFAM" id="SSF74653">
    <property type="entry name" value="TolA/TonB C-terminal domain"/>
    <property type="match status" value="1"/>
</dbReference>
<evidence type="ECO:0000313" key="14">
    <source>
        <dbReference type="Proteomes" id="UP000189433"/>
    </source>
</evidence>
<name>A0A1V3IPL6_9PAST</name>
<evidence type="ECO:0000313" key="13">
    <source>
        <dbReference type="EMBL" id="OOF44000.1"/>
    </source>
</evidence>
<dbReference type="PANTHER" id="PTHR33446">
    <property type="entry name" value="PROTEIN TONB-RELATED"/>
    <property type="match status" value="1"/>
</dbReference>
<evidence type="ECO:0000256" key="11">
    <source>
        <dbReference type="SAM" id="MobiDB-lite"/>
    </source>
</evidence>
<dbReference type="Proteomes" id="UP000189433">
    <property type="component" value="Unassembled WGS sequence"/>
</dbReference>
<feature type="domain" description="TonB C-terminal" evidence="12">
    <location>
        <begin position="170"/>
        <end position="259"/>
    </location>
</feature>
<evidence type="ECO:0000256" key="7">
    <source>
        <dbReference type="ARBA" id="ARBA00022927"/>
    </source>
</evidence>
<evidence type="ECO:0000256" key="10">
    <source>
        <dbReference type="RuleBase" id="RU362123"/>
    </source>
</evidence>
<dbReference type="AlphaFoldDB" id="A0A1V3IPL6"/>
<dbReference type="EMBL" id="MLHJ01000024">
    <property type="protein sequence ID" value="OOF44000.1"/>
    <property type="molecule type" value="Genomic_DNA"/>
</dbReference>
<dbReference type="GO" id="GO:0030288">
    <property type="term" value="C:outer membrane-bounded periplasmic space"/>
    <property type="evidence" value="ECO:0007669"/>
    <property type="project" value="InterPro"/>
</dbReference>
<comment type="function">
    <text evidence="10">Interacts with outer membrane receptor proteins that carry out high-affinity binding and energy dependent uptake into the periplasmic space of specific substrates. It could act to transduce energy from the cytoplasmic membrane to specific energy-requiring processes in the outer membrane, resulting in the release into the periplasm of ligands bound by these outer membrane proteins.</text>
</comment>
<evidence type="ECO:0000256" key="1">
    <source>
        <dbReference type="ARBA" id="ARBA00004383"/>
    </source>
</evidence>